<evidence type="ECO:0000256" key="1">
    <source>
        <dbReference type="SAM" id="MobiDB-lite"/>
    </source>
</evidence>
<gene>
    <name evidence="2" type="ORF">JV551A3_V1_1113</name>
</gene>
<evidence type="ECO:0000313" key="2">
    <source>
        <dbReference type="EMBL" id="SPO59289.1"/>
    </source>
</evidence>
<comment type="caution">
    <text evidence="2">The sequence shown here is derived from an EMBL/GenBank/DDBJ whole genome shotgun (WGS) entry which is preliminary data.</text>
</comment>
<dbReference type="AlphaFoldDB" id="A0AAQ1SSA1"/>
<keyword evidence="3" id="KW-1185">Reference proteome</keyword>
<accession>A0AAQ1SSA1</accession>
<proteinExistence type="predicted"/>
<feature type="region of interest" description="Disordered" evidence="1">
    <location>
        <begin position="1"/>
        <end position="21"/>
    </location>
</feature>
<sequence>MATRRFMQCEGPEKQARQPMQDLSGRLSVGEALKLPGSIGECGARSGDVLIIGGGLYRFRGRKWRHSWFLLQRLSGREDALVPAAACAGANPGAGGQFAAQPGELDFADLDPAAAAGRLAALLEGQAFAVGIEAGIGVVARALE</sequence>
<name>A0AAQ1SSA1_9PSED</name>
<dbReference type="Proteomes" id="UP000294335">
    <property type="component" value="Unassembled WGS sequence"/>
</dbReference>
<organism evidence="2 3">
    <name type="scientific">Pseudomonas inefficax</name>
    <dbReference type="NCBI Taxonomy" id="2078786"/>
    <lineage>
        <taxon>Bacteria</taxon>
        <taxon>Pseudomonadati</taxon>
        <taxon>Pseudomonadota</taxon>
        <taxon>Gammaproteobacteria</taxon>
        <taxon>Pseudomonadales</taxon>
        <taxon>Pseudomonadaceae</taxon>
        <taxon>Pseudomonas</taxon>
    </lineage>
</organism>
<reference evidence="2 3" key="1">
    <citation type="submission" date="2018-02" db="EMBL/GenBank/DDBJ databases">
        <authorList>
            <person name="Dubost A."/>
        </authorList>
    </citation>
    <scope>NUCLEOTIDE SEQUENCE [LARGE SCALE GENOMIC DNA]</scope>
    <source>
        <strain evidence="3">JV551A3</strain>
    </source>
</reference>
<evidence type="ECO:0000313" key="3">
    <source>
        <dbReference type="Proteomes" id="UP000294335"/>
    </source>
</evidence>
<protein>
    <submittedName>
        <fullName evidence="2">Uncharacterized protein</fullName>
    </submittedName>
</protein>
<dbReference type="EMBL" id="OPYN01000050">
    <property type="protein sequence ID" value="SPO59289.1"/>
    <property type="molecule type" value="Genomic_DNA"/>
</dbReference>